<reference evidence="6" key="1">
    <citation type="journal article" date="2014" name="Int. J. Syst. Evol. Microbiol.">
        <title>Complete genome of a new Firmicutes species belonging to the dominant human colonic microbiota ('Ruminococcus bicirculans') reveals two chromosomes and a selective capacity to utilize plant glucans.</title>
        <authorList>
            <consortium name="NISC Comparative Sequencing Program"/>
            <person name="Wegmann U."/>
            <person name="Louis P."/>
            <person name="Goesmann A."/>
            <person name="Henrissat B."/>
            <person name="Duncan S.H."/>
            <person name="Flint H.J."/>
        </authorList>
    </citation>
    <scope>NUCLEOTIDE SEQUENCE</scope>
    <source>
        <strain evidence="6">CGMCC 1.15931</strain>
    </source>
</reference>
<evidence type="ECO:0000256" key="2">
    <source>
        <dbReference type="ARBA" id="ARBA00022475"/>
    </source>
</evidence>
<dbReference type="InterPro" id="IPR051782">
    <property type="entry name" value="ABC_Transporter_VariousFunc"/>
</dbReference>
<keyword evidence="2" id="KW-0472">Membrane</keyword>
<dbReference type="EMBL" id="BMKG01000015">
    <property type="protein sequence ID" value="GGC10958.1"/>
    <property type="molecule type" value="Genomic_DNA"/>
</dbReference>
<keyword evidence="9" id="KW-1185">Reference proteome</keyword>
<organism evidence="7 8">
    <name type="scientific">Pseudoduganella buxea</name>
    <dbReference type="NCBI Taxonomy" id="1949069"/>
    <lineage>
        <taxon>Bacteria</taxon>
        <taxon>Pseudomonadati</taxon>
        <taxon>Pseudomonadota</taxon>
        <taxon>Betaproteobacteria</taxon>
        <taxon>Burkholderiales</taxon>
        <taxon>Oxalobacteraceae</taxon>
        <taxon>Telluria group</taxon>
        <taxon>Pseudoduganella</taxon>
    </lineage>
</organism>
<keyword evidence="4 7" id="KW-0067">ATP-binding</keyword>
<proteinExistence type="predicted"/>
<gene>
    <name evidence="6" type="ORF">GCM10011572_35370</name>
    <name evidence="7" type="ORF">GM672_16815</name>
</gene>
<sequence length="238" mass="25314">MPEFALRLADVVKRHGRQPILNGISLDLAQGECVGLAGVNGAGKTTLLKCLLDLCSVDGGRITLFGADHRKPSARSELAYLPERCNPPACMNGNEYLRYLAALHGQPCGAARRAAMLAALELDPATLDRPVRQLSKGMVQKLALAGCLLLDKRLYVLDEPASGLDPQARALFKRALRHARASGAAVLMTSHALADIDELCDRIVILHDGALRFDGTADACRAHFGAADLEGAFLAAIA</sequence>
<evidence type="ECO:0000313" key="6">
    <source>
        <dbReference type="EMBL" id="GGC10958.1"/>
    </source>
</evidence>
<evidence type="ECO:0000313" key="8">
    <source>
        <dbReference type="Proteomes" id="UP000430634"/>
    </source>
</evidence>
<dbReference type="Proteomes" id="UP000622638">
    <property type="component" value="Unassembled WGS sequence"/>
</dbReference>
<keyword evidence="1" id="KW-0813">Transport</keyword>
<evidence type="ECO:0000259" key="5">
    <source>
        <dbReference type="PROSITE" id="PS50893"/>
    </source>
</evidence>
<dbReference type="Proteomes" id="UP000430634">
    <property type="component" value="Unassembled WGS sequence"/>
</dbReference>
<reference evidence="7 8" key="3">
    <citation type="submission" date="2019-11" db="EMBL/GenBank/DDBJ databases">
        <title>Type strains purchased from KCTC, JCM and DSMZ.</title>
        <authorList>
            <person name="Lu H."/>
        </authorList>
    </citation>
    <scope>NUCLEOTIDE SEQUENCE [LARGE SCALE GENOMIC DNA]</scope>
    <source>
        <strain evidence="7 8">KCTC 52429</strain>
    </source>
</reference>
<dbReference type="PROSITE" id="PS50893">
    <property type="entry name" value="ABC_TRANSPORTER_2"/>
    <property type="match status" value="1"/>
</dbReference>
<accession>A0A6I3T0G3</accession>
<dbReference type="SMART" id="SM00382">
    <property type="entry name" value="AAA"/>
    <property type="match status" value="1"/>
</dbReference>
<evidence type="ECO:0000313" key="9">
    <source>
        <dbReference type="Proteomes" id="UP000622638"/>
    </source>
</evidence>
<dbReference type="GO" id="GO:0016887">
    <property type="term" value="F:ATP hydrolysis activity"/>
    <property type="evidence" value="ECO:0007669"/>
    <property type="project" value="InterPro"/>
</dbReference>
<dbReference type="AlphaFoldDB" id="A0A6I3T0G3"/>
<dbReference type="PANTHER" id="PTHR42939:SF1">
    <property type="entry name" value="ABC TRANSPORTER ATP-BINDING PROTEIN ALBC-RELATED"/>
    <property type="match status" value="1"/>
</dbReference>
<comment type="caution">
    <text evidence="7">The sequence shown here is derived from an EMBL/GenBank/DDBJ whole genome shotgun (WGS) entry which is preliminary data.</text>
</comment>
<dbReference type="PANTHER" id="PTHR42939">
    <property type="entry name" value="ABC TRANSPORTER ATP-BINDING PROTEIN ALBC-RELATED"/>
    <property type="match status" value="1"/>
</dbReference>
<feature type="domain" description="ABC transporter" evidence="5">
    <location>
        <begin position="6"/>
        <end position="233"/>
    </location>
</feature>
<dbReference type="SUPFAM" id="SSF52540">
    <property type="entry name" value="P-loop containing nucleoside triphosphate hydrolases"/>
    <property type="match status" value="1"/>
</dbReference>
<reference evidence="6" key="4">
    <citation type="submission" date="2024-05" db="EMBL/GenBank/DDBJ databases">
        <authorList>
            <person name="Sun Q."/>
            <person name="Zhou Y."/>
        </authorList>
    </citation>
    <scope>NUCLEOTIDE SEQUENCE</scope>
    <source>
        <strain evidence="6">CGMCC 1.15931</strain>
    </source>
</reference>
<evidence type="ECO:0000256" key="3">
    <source>
        <dbReference type="ARBA" id="ARBA00022741"/>
    </source>
</evidence>
<dbReference type="Pfam" id="PF00005">
    <property type="entry name" value="ABC_tran"/>
    <property type="match status" value="1"/>
</dbReference>
<dbReference type="InterPro" id="IPR003439">
    <property type="entry name" value="ABC_transporter-like_ATP-bd"/>
</dbReference>
<dbReference type="OrthoDB" id="9804819at2"/>
<name>A0A6I3T0G3_9BURK</name>
<dbReference type="RefSeq" id="WP_155471691.1">
    <property type="nucleotide sequence ID" value="NZ_BMKG01000015.1"/>
</dbReference>
<dbReference type="InterPro" id="IPR027417">
    <property type="entry name" value="P-loop_NTPase"/>
</dbReference>
<keyword evidence="3" id="KW-0547">Nucleotide-binding</keyword>
<dbReference type="InterPro" id="IPR003593">
    <property type="entry name" value="AAA+_ATPase"/>
</dbReference>
<protein>
    <submittedName>
        <fullName evidence="6">ABC transporter</fullName>
    </submittedName>
    <submittedName>
        <fullName evidence="7">ATP-binding cassette domain-containing protein</fullName>
    </submittedName>
</protein>
<dbReference type="GO" id="GO:0005524">
    <property type="term" value="F:ATP binding"/>
    <property type="evidence" value="ECO:0007669"/>
    <property type="project" value="UniProtKB-KW"/>
</dbReference>
<evidence type="ECO:0000313" key="7">
    <source>
        <dbReference type="EMBL" id="MTV54395.1"/>
    </source>
</evidence>
<dbReference type="Gene3D" id="3.40.50.300">
    <property type="entry name" value="P-loop containing nucleotide triphosphate hydrolases"/>
    <property type="match status" value="1"/>
</dbReference>
<reference evidence="9" key="2">
    <citation type="journal article" date="2019" name="Int. J. Syst. Evol. Microbiol.">
        <title>The Global Catalogue of Microorganisms (GCM) 10K type strain sequencing project: providing services to taxonomists for standard genome sequencing and annotation.</title>
        <authorList>
            <consortium name="The Broad Institute Genomics Platform"/>
            <consortium name="The Broad Institute Genome Sequencing Center for Infectious Disease"/>
            <person name="Wu L."/>
            <person name="Ma J."/>
        </authorList>
    </citation>
    <scope>NUCLEOTIDE SEQUENCE [LARGE SCALE GENOMIC DNA]</scope>
    <source>
        <strain evidence="9">CGMCC 1.15931</strain>
    </source>
</reference>
<evidence type="ECO:0000256" key="1">
    <source>
        <dbReference type="ARBA" id="ARBA00022448"/>
    </source>
</evidence>
<dbReference type="EMBL" id="WNKZ01000050">
    <property type="protein sequence ID" value="MTV54395.1"/>
    <property type="molecule type" value="Genomic_DNA"/>
</dbReference>
<evidence type="ECO:0000256" key="4">
    <source>
        <dbReference type="ARBA" id="ARBA00022840"/>
    </source>
</evidence>
<keyword evidence="2" id="KW-1003">Cell membrane</keyword>
<dbReference type="CDD" id="cd03230">
    <property type="entry name" value="ABC_DR_subfamily_A"/>
    <property type="match status" value="1"/>
</dbReference>